<gene>
    <name evidence="16" type="ORF">CUMW_096590</name>
</gene>
<feature type="signal peptide" evidence="14">
    <location>
        <begin position="1"/>
        <end position="34"/>
    </location>
</feature>
<evidence type="ECO:0000256" key="2">
    <source>
        <dbReference type="ARBA" id="ARBA00022553"/>
    </source>
</evidence>
<feature type="domain" description="Protein kinase" evidence="15">
    <location>
        <begin position="307"/>
        <end position="562"/>
    </location>
</feature>
<keyword evidence="11" id="KW-0675">Receptor</keyword>
<dbReference type="PANTHER" id="PTHR48007:SF86">
    <property type="entry name" value="(WILD MALAYSIAN BANANA) HYPOTHETICAL PROTEIN"/>
    <property type="match status" value="1"/>
</dbReference>
<protein>
    <recommendedName>
        <fullName evidence="15">Protein kinase domain-containing protein</fullName>
    </recommendedName>
</protein>
<comment type="caution">
    <text evidence="16">The sequence shown here is derived from an EMBL/GenBank/DDBJ whole genome shotgun (WGS) entry which is preliminary data.</text>
</comment>
<keyword evidence="8" id="KW-0067">ATP-binding</keyword>
<dbReference type="InterPro" id="IPR046959">
    <property type="entry name" value="PRK1-6/SRF4-like"/>
</dbReference>
<evidence type="ECO:0000256" key="8">
    <source>
        <dbReference type="ARBA" id="ARBA00022840"/>
    </source>
</evidence>
<dbReference type="FunFam" id="3.30.200.20:FF:000428">
    <property type="entry name" value="Inactive LRR receptor-like serine/threonine-protein kinase BIR2"/>
    <property type="match status" value="1"/>
</dbReference>
<dbReference type="CDD" id="cd14066">
    <property type="entry name" value="STKc_IRAK"/>
    <property type="match status" value="1"/>
</dbReference>
<evidence type="ECO:0000256" key="3">
    <source>
        <dbReference type="ARBA" id="ARBA00022614"/>
    </source>
</evidence>
<dbReference type="EMBL" id="BDQV01000032">
    <property type="protein sequence ID" value="GAY46382.1"/>
    <property type="molecule type" value="Genomic_DNA"/>
</dbReference>
<dbReference type="Pfam" id="PF07714">
    <property type="entry name" value="PK_Tyr_Ser-Thr"/>
    <property type="match status" value="2"/>
</dbReference>
<dbReference type="InterPro" id="IPR000719">
    <property type="entry name" value="Prot_kinase_dom"/>
</dbReference>
<dbReference type="FunFam" id="3.80.10.10:FF:000129">
    <property type="entry name" value="Leucine-rich repeat receptor-like kinase"/>
    <property type="match status" value="1"/>
</dbReference>
<dbReference type="Proteomes" id="UP000236630">
    <property type="component" value="Unassembled WGS sequence"/>
</dbReference>
<organism evidence="16 17">
    <name type="scientific">Citrus unshiu</name>
    <name type="common">Satsuma mandarin</name>
    <name type="synonym">Citrus nobilis var. unshiu</name>
    <dbReference type="NCBI Taxonomy" id="55188"/>
    <lineage>
        <taxon>Eukaryota</taxon>
        <taxon>Viridiplantae</taxon>
        <taxon>Streptophyta</taxon>
        <taxon>Embryophyta</taxon>
        <taxon>Tracheophyta</taxon>
        <taxon>Spermatophyta</taxon>
        <taxon>Magnoliopsida</taxon>
        <taxon>eudicotyledons</taxon>
        <taxon>Gunneridae</taxon>
        <taxon>Pentapetalae</taxon>
        <taxon>rosids</taxon>
        <taxon>malvids</taxon>
        <taxon>Sapindales</taxon>
        <taxon>Rutaceae</taxon>
        <taxon>Aurantioideae</taxon>
        <taxon>Citrus</taxon>
    </lineage>
</organism>
<dbReference type="FunFam" id="1.10.510.10:FF:000609">
    <property type="entry name" value="Inactive LRR receptor-like serine/threonine-protein kinase BIR2"/>
    <property type="match status" value="1"/>
</dbReference>
<proteinExistence type="predicted"/>
<keyword evidence="5 14" id="KW-0732">Signal</keyword>
<dbReference type="GO" id="GO:0004672">
    <property type="term" value="F:protein kinase activity"/>
    <property type="evidence" value="ECO:0007669"/>
    <property type="project" value="InterPro"/>
</dbReference>
<evidence type="ECO:0000313" key="17">
    <source>
        <dbReference type="Proteomes" id="UP000236630"/>
    </source>
</evidence>
<dbReference type="SUPFAM" id="SSF52058">
    <property type="entry name" value="L domain-like"/>
    <property type="match status" value="2"/>
</dbReference>
<keyword evidence="17" id="KW-1185">Reference proteome</keyword>
<keyword evidence="7" id="KW-0547">Nucleotide-binding</keyword>
<keyword evidence="9 13" id="KW-1133">Transmembrane helix</keyword>
<evidence type="ECO:0000256" key="6">
    <source>
        <dbReference type="ARBA" id="ARBA00022737"/>
    </source>
</evidence>
<evidence type="ECO:0000313" key="16">
    <source>
        <dbReference type="EMBL" id="GAY46382.1"/>
    </source>
</evidence>
<evidence type="ECO:0000256" key="9">
    <source>
        <dbReference type="ARBA" id="ARBA00022989"/>
    </source>
</evidence>
<evidence type="ECO:0000256" key="1">
    <source>
        <dbReference type="ARBA" id="ARBA00004167"/>
    </source>
</evidence>
<evidence type="ECO:0000256" key="7">
    <source>
        <dbReference type="ARBA" id="ARBA00022741"/>
    </source>
</evidence>
<dbReference type="Gene3D" id="1.10.510.10">
    <property type="entry name" value="Transferase(Phosphotransferase) domain 1"/>
    <property type="match status" value="3"/>
</dbReference>
<dbReference type="InterPro" id="IPR001245">
    <property type="entry name" value="Ser-Thr/Tyr_kinase_cat_dom"/>
</dbReference>
<dbReference type="FunFam" id="3.80.10.10:FF:000400">
    <property type="entry name" value="Nuclear pore complex protein NUP107"/>
    <property type="match status" value="1"/>
</dbReference>
<evidence type="ECO:0000259" key="15">
    <source>
        <dbReference type="PROSITE" id="PS50011"/>
    </source>
</evidence>
<accession>A0A2H5P212</accession>
<keyword evidence="10 13" id="KW-0472">Membrane</keyword>
<dbReference type="InterPro" id="IPR013210">
    <property type="entry name" value="LRR_N_plant-typ"/>
</dbReference>
<keyword evidence="4 13" id="KW-0812">Transmembrane</keyword>
<keyword evidence="12" id="KW-0325">Glycoprotein</keyword>
<feature type="domain" description="Protein kinase" evidence="15">
    <location>
        <begin position="760"/>
        <end position="1040"/>
    </location>
</feature>
<dbReference type="Gene3D" id="3.80.10.10">
    <property type="entry name" value="Ribonuclease Inhibitor"/>
    <property type="match status" value="2"/>
</dbReference>
<dbReference type="AlphaFoldDB" id="A0A2H5P212"/>
<dbReference type="GO" id="GO:0005524">
    <property type="term" value="F:ATP binding"/>
    <property type="evidence" value="ECO:0007669"/>
    <property type="project" value="UniProtKB-KW"/>
</dbReference>
<sequence length="1058" mass="118159">MIRPVHFLSYLKFITLILVTTQISFPSFTPTATAEDDVKCLAGIKSFNHPQGKLSSWSLTNSSVGFICRFNGISCWNGNENRIFSLELEEMNLSGQIPESLQSCKSLQVLNLSTNNLFGKIPAQLCKWLPYLVSLDLSNNDLSGTIPPELGNCVYLNTLYLSYNRLSGPIPPQLSNLVRLKQFSVAYNNLSGRIPSFFNGAMKMDMLADSRLGGANLGSKCCDLSKKKLAAIIAAGAFGAAPSLMLVFGLWLWNNLTRVSKRRKRGYEFDDCWVERLGAHKLVEVSLFLKPLIKLKLVHLIAATSKFSAQNVLVSTWTGTTYKAMLLDGSMLAIKRLSACKLGEKQFLLEMKQVGLLKHPNLEKPLVYKYMSNGTLYSLLHSNGNTALDWPSRLRIGLGATRGLSWLHHCCHPPCLHQNISSSVILVDEDFDARIMDFGFSRLTNGDASLQKDVHGFGVVLLELVTGQKPFEINASEEGYKGNLVNWIDQLSSSGRIKDVIDKALTGKGYDDEILQFLQIACKCVAVRPKEKWSMYQVYISLCSIAEQLGFSEFYEENSPFITFSSLASETVAEDDVKCLEGVKSSLNDPQRKLSSWSFGNSTIGFICQFVGVSCWNDKENRILNLELREMKLSGKIPEPLKFCKSMQRLDLSANDLSGNIPAQICNWLPYLVLLDLSNNDLSGPIPADLASMLLAFGLWWWYHLRWVRRRKRGYGIGRDDDDSRWLERLRSHKLAQVSLFQKPLVKVKLADLMAASNSFCSENVIISTRTGTTYKAMLPDGSVLAVKRLNTCKLGEKKFRNEMNRLGQLRHPNLAPLLGYCVVEEEKLLIYKYMSSGTLYSLLQGNATELDWPTRFRIGLGAARGLAWLHHGCQPPFLHQNICSNVILVDEDFDARIMDFGLAKLMTSSDESSFVNGDLGEFGYIAPEYSSTMVASLKGDVYGIGVVLLELVTGRKPLELGTAEAGFKGNLVDWVNQLSSSGRSKEAIDKALCGKGYDEEILQFLKVACNCVVSRPKDRWSMYQVYQSLNSIAAQHGFSERYDEFPLIFHRQDGGSV</sequence>
<evidence type="ECO:0000256" key="4">
    <source>
        <dbReference type="ARBA" id="ARBA00022692"/>
    </source>
</evidence>
<dbReference type="InterPro" id="IPR001611">
    <property type="entry name" value="Leu-rich_rpt"/>
</dbReference>
<dbReference type="PANTHER" id="PTHR48007">
    <property type="entry name" value="LEUCINE-RICH REPEAT RECEPTOR-LIKE PROTEIN KINASE PXC1"/>
    <property type="match status" value="1"/>
</dbReference>
<evidence type="ECO:0000256" key="11">
    <source>
        <dbReference type="ARBA" id="ARBA00023170"/>
    </source>
</evidence>
<dbReference type="InterPro" id="IPR011009">
    <property type="entry name" value="Kinase-like_dom_sf"/>
</dbReference>
<keyword evidence="2" id="KW-0597">Phosphoprotein</keyword>
<dbReference type="Gene3D" id="3.30.200.20">
    <property type="entry name" value="Phosphorylase Kinase, domain 1"/>
    <property type="match status" value="2"/>
</dbReference>
<reference evidence="16 17" key="1">
    <citation type="journal article" date="2017" name="Front. Genet.">
        <title>Draft sequencing of the heterozygous diploid genome of Satsuma (Citrus unshiu Marc.) using a hybrid assembly approach.</title>
        <authorList>
            <person name="Shimizu T."/>
            <person name="Tanizawa Y."/>
            <person name="Mochizuki T."/>
            <person name="Nagasaki H."/>
            <person name="Yoshioka T."/>
            <person name="Toyoda A."/>
            <person name="Fujiyama A."/>
            <person name="Kaminuma E."/>
            <person name="Nakamura Y."/>
        </authorList>
    </citation>
    <scope>NUCLEOTIDE SEQUENCE [LARGE SCALE GENOMIC DNA]</scope>
    <source>
        <strain evidence="17">cv. Miyagawa wase</strain>
    </source>
</reference>
<evidence type="ECO:0000256" key="13">
    <source>
        <dbReference type="SAM" id="Phobius"/>
    </source>
</evidence>
<evidence type="ECO:0000256" key="10">
    <source>
        <dbReference type="ARBA" id="ARBA00023136"/>
    </source>
</evidence>
<dbReference type="InterPro" id="IPR032675">
    <property type="entry name" value="LRR_dom_sf"/>
</dbReference>
<evidence type="ECO:0000256" key="5">
    <source>
        <dbReference type="ARBA" id="ARBA00022729"/>
    </source>
</evidence>
<evidence type="ECO:0000256" key="12">
    <source>
        <dbReference type="ARBA" id="ARBA00023180"/>
    </source>
</evidence>
<dbReference type="Pfam" id="PF00560">
    <property type="entry name" value="LRR_1"/>
    <property type="match status" value="5"/>
</dbReference>
<dbReference type="PROSITE" id="PS50011">
    <property type="entry name" value="PROTEIN_KINASE_DOM"/>
    <property type="match status" value="2"/>
</dbReference>
<name>A0A2H5P212_CITUN</name>
<feature type="transmembrane region" description="Helical" evidence="13">
    <location>
        <begin position="229"/>
        <end position="253"/>
    </location>
</feature>
<dbReference type="GO" id="GO:0016020">
    <property type="term" value="C:membrane"/>
    <property type="evidence" value="ECO:0007669"/>
    <property type="project" value="UniProtKB-SubCell"/>
</dbReference>
<keyword evidence="6" id="KW-0677">Repeat</keyword>
<dbReference type="PRINTS" id="PR00019">
    <property type="entry name" value="LEURICHRPT"/>
</dbReference>
<evidence type="ECO:0000256" key="14">
    <source>
        <dbReference type="SAM" id="SignalP"/>
    </source>
</evidence>
<feature type="chain" id="PRO_5014148219" description="Protein kinase domain-containing protein" evidence="14">
    <location>
        <begin position="35"/>
        <end position="1058"/>
    </location>
</feature>
<dbReference type="Pfam" id="PF08263">
    <property type="entry name" value="LRRNT_2"/>
    <property type="match status" value="2"/>
</dbReference>
<keyword evidence="3" id="KW-0433">Leucine-rich repeat</keyword>
<dbReference type="SUPFAM" id="SSF56112">
    <property type="entry name" value="Protein kinase-like (PK-like)"/>
    <property type="match status" value="2"/>
</dbReference>
<dbReference type="STRING" id="55188.A0A2H5P212"/>
<comment type="subcellular location">
    <subcellularLocation>
        <location evidence="1">Membrane</location>
        <topology evidence="1">Single-pass membrane protein</topology>
    </subcellularLocation>
</comment>